<dbReference type="STRING" id="218851.A0A2G5CMC7"/>
<dbReference type="GO" id="GO:0008289">
    <property type="term" value="F:lipid binding"/>
    <property type="evidence" value="ECO:0007669"/>
    <property type="project" value="UniProtKB-KW"/>
</dbReference>
<dbReference type="InterPro" id="IPR000528">
    <property type="entry name" value="Plant_nsLTP"/>
</dbReference>
<dbReference type="PANTHER" id="PTHR33076">
    <property type="entry name" value="NON-SPECIFIC LIPID-TRANSFER PROTEIN 2-RELATED"/>
    <property type="match status" value="1"/>
</dbReference>
<comment type="function">
    <text evidence="1">Plant non-specific lipid-transfer proteins transfer phospholipids as well as galactolipids across membranes. May play a role in wax or cutin deposition in the cell walls of expanding epidermal cells and certain secretory tissues.</text>
</comment>
<evidence type="ECO:0000256" key="1">
    <source>
        <dbReference type="RuleBase" id="RU000628"/>
    </source>
</evidence>
<protein>
    <recommendedName>
        <fullName evidence="1">Non-specific lipid-transfer protein</fullName>
    </recommendedName>
</protein>
<dbReference type="InParanoid" id="A0A2G5CMC7"/>
<feature type="chain" id="PRO_5013579378" description="Non-specific lipid-transfer protein" evidence="2">
    <location>
        <begin position="29"/>
        <end position="122"/>
    </location>
</feature>
<dbReference type="EMBL" id="KZ305062">
    <property type="protein sequence ID" value="PIA32472.1"/>
    <property type="molecule type" value="Genomic_DNA"/>
</dbReference>
<dbReference type="InterPro" id="IPR036312">
    <property type="entry name" value="Bifun_inhib/LTP/seed_sf"/>
</dbReference>
<keyword evidence="1" id="KW-0813">Transport</keyword>
<dbReference type="InterPro" id="IPR016140">
    <property type="entry name" value="Bifunc_inhib/LTP/seed_store"/>
</dbReference>
<organism evidence="4 5">
    <name type="scientific">Aquilegia coerulea</name>
    <name type="common">Rocky mountain columbine</name>
    <dbReference type="NCBI Taxonomy" id="218851"/>
    <lineage>
        <taxon>Eukaryota</taxon>
        <taxon>Viridiplantae</taxon>
        <taxon>Streptophyta</taxon>
        <taxon>Embryophyta</taxon>
        <taxon>Tracheophyta</taxon>
        <taxon>Spermatophyta</taxon>
        <taxon>Magnoliopsida</taxon>
        <taxon>Ranunculales</taxon>
        <taxon>Ranunculaceae</taxon>
        <taxon>Thalictroideae</taxon>
        <taxon>Aquilegia</taxon>
    </lineage>
</organism>
<gene>
    <name evidence="4" type="ORF">AQUCO_04500229v1</name>
</gene>
<accession>A0A2G5CMC7</accession>
<proteinExistence type="inferred from homology"/>
<keyword evidence="2" id="KW-0732">Signal</keyword>
<dbReference type="AlphaFoldDB" id="A0A2G5CMC7"/>
<evidence type="ECO:0000313" key="5">
    <source>
        <dbReference type="Proteomes" id="UP000230069"/>
    </source>
</evidence>
<reference evidence="4 5" key="1">
    <citation type="submission" date="2017-09" db="EMBL/GenBank/DDBJ databases">
        <title>WGS assembly of Aquilegia coerulea Goldsmith.</title>
        <authorList>
            <person name="Hodges S."/>
            <person name="Kramer E."/>
            <person name="Nordborg M."/>
            <person name="Tomkins J."/>
            <person name="Borevitz J."/>
            <person name="Derieg N."/>
            <person name="Yan J."/>
            <person name="Mihaltcheva S."/>
            <person name="Hayes R.D."/>
            <person name="Rokhsar D."/>
        </authorList>
    </citation>
    <scope>NUCLEOTIDE SEQUENCE [LARGE SCALE GENOMIC DNA]</scope>
    <source>
        <strain evidence="5">cv. Goldsmith</strain>
    </source>
</reference>
<dbReference type="PRINTS" id="PR00382">
    <property type="entry name" value="LIPIDTRNSFER"/>
</dbReference>
<dbReference type="Proteomes" id="UP000230069">
    <property type="component" value="Unassembled WGS sequence"/>
</dbReference>
<dbReference type="Gene3D" id="1.10.110.10">
    <property type="entry name" value="Plant lipid-transfer and hydrophobic proteins"/>
    <property type="match status" value="1"/>
</dbReference>
<dbReference type="CDD" id="cd01960">
    <property type="entry name" value="nsLTP1"/>
    <property type="match status" value="1"/>
</dbReference>
<keyword evidence="5" id="KW-1185">Reference proteome</keyword>
<feature type="signal peptide" evidence="2">
    <location>
        <begin position="1"/>
        <end position="28"/>
    </location>
</feature>
<sequence>MARSVINNKLTCVLVAWMLVVSASYAEAMKCDSVYSMLSPCLNYIRGTGGKVPFLCCLGIKILKASAKSTPDRQTACRCLTQAAKGVNGLNIKLIESIPDKCRVHIPFTLSPYTDCSKYVPL</sequence>
<name>A0A2G5CMC7_AQUCA</name>
<dbReference type="OrthoDB" id="1890443at2759"/>
<feature type="domain" description="Bifunctional inhibitor/plant lipid transfer protein/seed storage helical" evidence="3">
    <location>
        <begin position="31"/>
        <end position="116"/>
    </location>
</feature>
<comment type="similarity">
    <text evidence="1">Belongs to the plant LTP family.</text>
</comment>
<evidence type="ECO:0000313" key="4">
    <source>
        <dbReference type="EMBL" id="PIA32472.1"/>
    </source>
</evidence>
<dbReference type="Pfam" id="PF00234">
    <property type="entry name" value="Tryp_alpha_amyl"/>
    <property type="match status" value="1"/>
</dbReference>
<dbReference type="SMART" id="SM00499">
    <property type="entry name" value="AAI"/>
    <property type="match status" value="1"/>
</dbReference>
<dbReference type="SUPFAM" id="SSF47699">
    <property type="entry name" value="Bifunctional inhibitor/lipid-transfer protein/seed storage 2S albumin"/>
    <property type="match status" value="1"/>
</dbReference>
<evidence type="ECO:0000259" key="3">
    <source>
        <dbReference type="SMART" id="SM00499"/>
    </source>
</evidence>
<keyword evidence="1" id="KW-0446">Lipid-binding</keyword>
<dbReference type="FunCoup" id="A0A2G5CMC7">
    <property type="interactions" value="1490"/>
</dbReference>
<dbReference type="GO" id="GO:0006869">
    <property type="term" value="P:lipid transport"/>
    <property type="evidence" value="ECO:0007669"/>
    <property type="project" value="InterPro"/>
</dbReference>
<evidence type="ECO:0000256" key="2">
    <source>
        <dbReference type="SAM" id="SignalP"/>
    </source>
</evidence>